<name>A0A4C1UPT8_EUMVA</name>
<organism evidence="1 2">
    <name type="scientific">Eumeta variegata</name>
    <name type="common">Bagworm moth</name>
    <name type="synonym">Eumeta japonica</name>
    <dbReference type="NCBI Taxonomy" id="151549"/>
    <lineage>
        <taxon>Eukaryota</taxon>
        <taxon>Metazoa</taxon>
        <taxon>Ecdysozoa</taxon>
        <taxon>Arthropoda</taxon>
        <taxon>Hexapoda</taxon>
        <taxon>Insecta</taxon>
        <taxon>Pterygota</taxon>
        <taxon>Neoptera</taxon>
        <taxon>Endopterygota</taxon>
        <taxon>Lepidoptera</taxon>
        <taxon>Glossata</taxon>
        <taxon>Ditrysia</taxon>
        <taxon>Tineoidea</taxon>
        <taxon>Psychidae</taxon>
        <taxon>Oiketicinae</taxon>
        <taxon>Eumeta</taxon>
    </lineage>
</organism>
<accession>A0A4C1UPT8</accession>
<protein>
    <submittedName>
        <fullName evidence="1">Uncharacterized protein</fullName>
    </submittedName>
</protein>
<reference evidence="1 2" key="1">
    <citation type="journal article" date="2019" name="Commun. Biol.">
        <title>The bagworm genome reveals a unique fibroin gene that provides high tensile strength.</title>
        <authorList>
            <person name="Kono N."/>
            <person name="Nakamura H."/>
            <person name="Ohtoshi R."/>
            <person name="Tomita M."/>
            <person name="Numata K."/>
            <person name="Arakawa K."/>
        </authorList>
    </citation>
    <scope>NUCLEOTIDE SEQUENCE [LARGE SCALE GENOMIC DNA]</scope>
</reference>
<dbReference type="AlphaFoldDB" id="A0A4C1UPT8"/>
<sequence length="154" mass="17224">MIERQRTESICEKAYTKTLLKVDQTEYHRVDGDSRRSRGKIGARIGFTTTAKERHLGSDHPETGDTGVLWTHPQGHTFKLDKYKEISVSQLPVWHLAAEGRALTPRSADNACDLAGGRATRQHSIHDRHSATFFREAISCLPPLQLADPVCHIG</sequence>
<dbReference type="EMBL" id="BGZK01000207">
    <property type="protein sequence ID" value="GBP28458.1"/>
    <property type="molecule type" value="Genomic_DNA"/>
</dbReference>
<keyword evidence="2" id="KW-1185">Reference proteome</keyword>
<comment type="caution">
    <text evidence="1">The sequence shown here is derived from an EMBL/GenBank/DDBJ whole genome shotgun (WGS) entry which is preliminary data.</text>
</comment>
<dbReference type="Proteomes" id="UP000299102">
    <property type="component" value="Unassembled WGS sequence"/>
</dbReference>
<proteinExistence type="predicted"/>
<evidence type="ECO:0000313" key="2">
    <source>
        <dbReference type="Proteomes" id="UP000299102"/>
    </source>
</evidence>
<gene>
    <name evidence="1" type="ORF">EVAR_93405_1</name>
</gene>
<evidence type="ECO:0000313" key="1">
    <source>
        <dbReference type="EMBL" id="GBP28458.1"/>
    </source>
</evidence>